<reference evidence="1 2" key="1">
    <citation type="journal article" date="2024" name="G3 (Bethesda)">
        <title>Genome assembly of Hibiscus sabdariffa L. provides insights into metabolisms of medicinal natural products.</title>
        <authorList>
            <person name="Kim T."/>
        </authorList>
    </citation>
    <scope>NUCLEOTIDE SEQUENCE [LARGE SCALE GENOMIC DNA]</scope>
    <source>
        <strain evidence="1">TK-2024</strain>
        <tissue evidence="1">Old leaves</tissue>
    </source>
</reference>
<protein>
    <submittedName>
        <fullName evidence="1">Uncharacterized protein</fullName>
    </submittedName>
</protein>
<evidence type="ECO:0000313" key="2">
    <source>
        <dbReference type="Proteomes" id="UP001472677"/>
    </source>
</evidence>
<comment type="caution">
    <text evidence="1">The sequence shown here is derived from an EMBL/GenBank/DDBJ whole genome shotgun (WGS) entry which is preliminary data.</text>
</comment>
<proteinExistence type="predicted"/>
<organism evidence="1 2">
    <name type="scientific">Hibiscus sabdariffa</name>
    <name type="common">roselle</name>
    <dbReference type="NCBI Taxonomy" id="183260"/>
    <lineage>
        <taxon>Eukaryota</taxon>
        <taxon>Viridiplantae</taxon>
        <taxon>Streptophyta</taxon>
        <taxon>Embryophyta</taxon>
        <taxon>Tracheophyta</taxon>
        <taxon>Spermatophyta</taxon>
        <taxon>Magnoliopsida</taxon>
        <taxon>eudicotyledons</taxon>
        <taxon>Gunneridae</taxon>
        <taxon>Pentapetalae</taxon>
        <taxon>rosids</taxon>
        <taxon>malvids</taxon>
        <taxon>Malvales</taxon>
        <taxon>Malvaceae</taxon>
        <taxon>Malvoideae</taxon>
        <taxon>Hibiscus</taxon>
    </lineage>
</organism>
<dbReference type="Proteomes" id="UP001472677">
    <property type="component" value="Unassembled WGS sequence"/>
</dbReference>
<dbReference type="EMBL" id="JBBPBM010000768">
    <property type="protein sequence ID" value="KAK8491697.1"/>
    <property type="molecule type" value="Genomic_DNA"/>
</dbReference>
<keyword evidence="2" id="KW-1185">Reference proteome</keyword>
<gene>
    <name evidence="1" type="ORF">V6N12_046882</name>
</gene>
<sequence>MEFSLQHHEAAPILEANSQSLPIATLLVLRPCPLPTYPEIGANHHQQYESIAGQNLQAMHLSKNESKNHHQVAIGYYYKPTLNATNTLNWGY</sequence>
<evidence type="ECO:0000313" key="1">
    <source>
        <dbReference type="EMBL" id="KAK8491697.1"/>
    </source>
</evidence>
<accession>A0ABR2AF16</accession>
<name>A0ABR2AF16_9ROSI</name>